<gene>
    <name evidence="10" type="ORF">C9I88_16545</name>
</gene>
<dbReference type="Pfam" id="PF00816">
    <property type="entry name" value="Histone_HNS"/>
    <property type="match status" value="1"/>
</dbReference>
<feature type="DNA-binding region" evidence="6">
    <location>
        <begin position="110"/>
        <end position="115"/>
    </location>
</feature>
<dbReference type="GO" id="GO:0032993">
    <property type="term" value="C:protein-DNA complex"/>
    <property type="evidence" value="ECO:0007669"/>
    <property type="project" value="TreeGrafter"/>
</dbReference>
<proteinExistence type="inferred from homology"/>
<dbReference type="InterPro" id="IPR054180">
    <property type="entry name" value="H-NS-like_N"/>
</dbReference>
<evidence type="ECO:0000256" key="6">
    <source>
        <dbReference type="PIRSR" id="PIRSR002096-1"/>
    </source>
</evidence>
<dbReference type="Gene3D" id="1.10.287.1050">
    <property type="entry name" value="H-NS histone-like proteins"/>
    <property type="match status" value="1"/>
</dbReference>
<dbReference type="GO" id="GO:0001217">
    <property type="term" value="F:DNA-binding transcription repressor activity"/>
    <property type="evidence" value="ECO:0007669"/>
    <property type="project" value="TreeGrafter"/>
</dbReference>
<protein>
    <recommendedName>
        <fullName evidence="5">DNA-binding protein</fullName>
    </recommendedName>
</protein>
<dbReference type="Proteomes" id="UP000241954">
    <property type="component" value="Unassembled WGS sequence"/>
</dbReference>
<dbReference type="GO" id="GO:0009295">
    <property type="term" value="C:nucleoid"/>
    <property type="evidence" value="ECO:0007669"/>
    <property type="project" value="UniProtKB-SubCell"/>
</dbReference>
<dbReference type="InterPro" id="IPR037150">
    <property type="entry name" value="H-NS_C_dom_sf"/>
</dbReference>
<dbReference type="PANTHER" id="PTHR38097:SF2">
    <property type="entry name" value="DNA-BINDING PROTEIN STPA"/>
    <property type="match status" value="1"/>
</dbReference>
<evidence type="ECO:0000256" key="8">
    <source>
        <dbReference type="SAM" id="MobiDB-lite"/>
    </source>
</evidence>
<evidence type="ECO:0000256" key="1">
    <source>
        <dbReference type="ARBA" id="ARBA00004453"/>
    </source>
</evidence>
<evidence type="ECO:0000259" key="9">
    <source>
        <dbReference type="SMART" id="SM00528"/>
    </source>
</evidence>
<reference evidence="10 11" key="1">
    <citation type="submission" date="2018-01" db="EMBL/GenBank/DDBJ databases">
        <title>Whole genome sequencing of Histamine producing bacteria.</title>
        <authorList>
            <person name="Butler K."/>
        </authorList>
    </citation>
    <scope>NUCLEOTIDE SEQUENCE [LARGE SCALE GENOMIC DNA]</scope>
    <source>
        <strain evidence="10 11">NCIMB 13481</strain>
    </source>
</reference>
<keyword evidence="7" id="KW-0175">Coiled coil</keyword>
<dbReference type="InterPro" id="IPR001801">
    <property type="entry name" value="Histone_HNS"/>
</dbReference>
<dbReference type="GO" id="GO:0003680">
    <property type="term" value="F:minor groove of adenine-thymine-rich DNA binding"/>
    <property type="evidence" value="ECO:0007669"/>
    <property type="project" value="TreeGrafter"/>
</dbReference>
<dbReference type="GO" id="GO:0000976">
    <property type="term" value="F:transcription cis-regulatory region binding"/>
    <property type="evidence" value="ECO:0007669"/>
    <property type="project" value="TreeGrafter"/>
</dbReference>
<evidence type="ECO:0000256" key="7">
    <source>
        <dbReference type="SAM" id="Coils"/>
    </source>
</evidence>
<keyword evidence="4 5" id="KW-0238">DNA-binding</keyword>
<comment type="subcellular location">
    <subcellularLocation>
        <location evidence="1">Cytoplasm</location>
        <location evidence="1">Nucleoid</location>
    </subcellularLocation>
</comment>
<dbReference type="Gene3D" id="4.10.430.10">
    <property type="entry name" value="Histone-like protein H-NS, C-terminal domain"/>
    <property type="match status" value="1"/>
</dbReference>
<dbReference type="SMART" id="SM00528">
    <property type="entry name" value="HNS"/>
    <property type="match status" value="1"/>
</dbReference>
<dbReference type="GO" id="GO:0003681">
    <property type="term" value="F:bent DNA binding"/>
    <property type="evidence" value="ECO:0007669"/>
    <property type="project" value="TreeGrafter"/>
</dbReference>
<dbReference type="Pfam" id="PF22470">
    <property type="entry name" value="Histone_HNS_N"/>
    <property type="match status" value="1"/>
</dbReference>
<accession>A0A2T3MF81</accession>
<dbReference type="GO" id="GO:0030527">
    <property type="term" value="F:structural constituent of chromatin"/>
    <property type="evidence" value="ECO:0007669"/>
    <property type="project" value="InterPro"/>
</dbReference>
<evidence type="ECO:0000313" key="11">
    <source>
        <dbReference type="Proteomes" id="UP000241954"/>
    </source>
</evidence>
<dbReference type="GO" id="GO:0046983">
    <property type="term" value="F:protein dimerization activity"/>
    <property type="evidence" value="ECO:0007669"/>
    <property type="project" value="InterPro"/>
</dbReference>
<dbReference type="EMBL" id="PYLW01000023">
    <property type="protein sequence ID" value="PSV92457.1"/>
    <property type="molecule type" value="Genomic_DNA"/>
</dbReference>
<keyword evidence="3" id="KW-0963">Cytoplasm</keyword>
<dbReference type="PANTHER" id="PTHR38097">
    <property type="match status" value="1"/>
</dbReference>
<comment type="caution">
    <text evidence="10">The sequence shown here is derived from an EMBL/GenBank/DDBJ whole genome shotgun (WGS) entry which is preliminary data.</text>
</comment>
<feature type="region of interest" description="Disordered" evidence="8">
    <location>
        <begin position="74"/>
        <end position="111"/>
    </location>
</feature>
<comment type="similarity">
    <text evidence="2 5">Belongs to the histone-like protein H-NS family.</text>
</comment>
<dbReference type="RefSeq" id="WP_107237850.1">
    <property type="nucleotide sequence ID" value="NZ_PYLW01000023.1"/>
</dbReference>
<feature type="compositionally biased region" description="Basic residues" evidence="8">
    <location>
        <begin position="82"/>
        <end position="94"/>
    </location>
</feature>
<evidence type="ECO:0000256" key="2">
    <source>
        <dbReference type="ARBA" id="ARBA00010610"/>
    </source>
</evidence>
<evidence type="ECO:0000256" key="3">
    <source>
        <dbReference type="ARBA" id="ARBA00022490"/>
    </source>
</evidence>
<evidence type="ECO:0000256" key="5">
    <source>
        <dbReference type="PIRNR" id="PIRNR002096"/>
    </source>
</evidence>
<dbReference type="GO" id="GO:0005829">
    <property type="term" value="C:cytosol"/>
    <property type="evidence" value="ECO:0007669"/>
    <property type="project" value="TreeGrafter"/>
</dbReference>
<feature type="coiled-coil region" evidence="7">
    <location>
        <begin position="23"/>
        <end position="53"/>
    </location>
</feature>
<dbReference type="InterPro" id="IPR027454">
    <property type="entry name" value="Histone_HNS_N"/>
</dbReference>
<name>A0A2T3MF81_9GAMM</name>
<evidence type="ECO:0000256" key="4">
    <source>
        <dbReference type="ARBA" id="ARBA00023125"/>
    </source>
</evidence>
<feature type="domain" description="DNA-binding protein H-NS-like C-terminal" evidence="9">
    <location>
        <begin position="85"/>
        <end position="127"/>
    </location>
</feature>
<dbReference type="InterPro" id="IPR027444">
    <property type="entry name" value="H-NS_C_dom"/>
</dbReference>
<evidence type="ECO:0000313" key="10">
    <source>
        <dbReference type="EMBL" id="PSV92457.1"/>
    </source>
</evidence>
<sequence>MSETFKLLLNLRSLRAVSREISLEQLQESLEKLTQVVNERTQEEEQLHAENKERNGKLEAYREMLIADGINPEELLQSMTGKPKKSNRAPRPAKYKYVDDDGQEKTWTGQGRTPKFLVDKNLEDFLI</sequence>
<dbReference type="SUPFAM" id="SSF81273">
    <property type="entry name" value="H-NS histone-like proteins"/>
    <property type="match status" value="2"/>
</dbReference>
<dbReference type="AlphaFoldDB" id="A0A2T3MF81"/>
<dbReference type="PIRSF" id="PIRSF002096">
    <property type="entry name" value="HnS"/>
    <property type="match status" value="1"/>
</dbReference>
<organism evidence="10 11">
    <name type="scientific">Photobacterium iliopiscarium</name>
    <dbReference type="NCBI Taxonomy" id="56192"/>
    <lineage>
        <taxon>Bacteria</taxon>
        <taxon>Pseudomonadati</taxon>
        <taxon>Pseudomonadota</taxon>
        <taxon>Gammaproteobacteria</taxon>
        <taxon>Vibrionales</taxon>
        <taxon>Vibrionaceae</taxon>
        <taxon>Photobacterium</taxon>
    </lineage>
</organism>